<protein>
    <submittedName>
        <fullName evidence="1">Uncharacterized protein</fullName>
    </submittedName>
</protein>
<reference evidence="1 2" key="1">
    <citation type="journal article" date="2014" name="Acta Crystallogr. D">
        <title>Structure-based characterization and antifreeze properties of a hyperactive ice-binding protein from the Antarctic bacterium Flavobacterium frigoris PS1.</title>
        <authorList>
            <person name="Do H."/>
            <person name="Kim S.J."/>
            <person name="Kim H.J."/>
            <person name="Lee J.H."/>
        </authorList>
    </citation>
    <scope>NUCLEOTIDE SEQUENCE [LARGE SCALE GENOMIC DNA]</scope>
    <source>
        <strain evidence="1 2">PS1</strain>
    </source>
</reference>
<comment type="caution">
    <text evidence="1">The sequence shown here is derived from an EMBL/GenBank/DDBJ whole genome shotgun (WGS) entry which is preliminary data.</text>
</comment>
<accession>H7FRP6</accession>
<proteinExistence type="predicted"/>
<dbReference type="EMBL" id="AHKF01000018">
    <property type="protein sequence ID" value="EIA08186.1"/>
    <property type="molecule type" value="Genomic_DNA"/>
</dbReference>
<gene>
    <name evidence="1" type="ORF">HJ01_01908</name>
</gene>
<evidence type="ECO:0000313" key="1">
    <source>
        <dbReference type="EMBL" id="EIA08186.1"/>
    </source>
</evidence>
<organism evidence="1 2">
    <name type="scientific">Flavobacterium frigoris (strain PS1)</name>
    <dbReference type="NCBI Taxonomy" id="1086011"/>
    <lineage>
        <taxon>Bacteria</taxon>
        <taxon>Pseudomonadati</taxon>
        <taxon>Bacteroidota</taxon>
        <taxon>Flavobacteriia</taxon>
        <taxon>Flavobacteriales</taxon>
        <taxon>Flavobacteriaceae</taxon>
        <taxon>Flavobacterium</taxon>
    </lineage>
</organism>
<dbReference type="STRING" id="1086011.HJ01_01908"/>
<evidence type="ECO:0000313" key="2">
    <source>
        <dbReference type="Proteomes" id="UP000005566"/>
    </source>
</evidence>
<dbReference type="PATRIC" id="fig|1086011.3.peg.1863"/>
<dbReference type="RefSeq" id="WP_007138085.1">
    <property type="nucleotide sequence ID" value="NZ_AHKF01000018.1"/>
</dbReference>
<dbReference type="Proteomes" id="UP000005566">
    <property type="component" value="Unassembled WGS sequence"/>
</dbReference>
<name>H7FRP6_FLAFP</name>
<keyword evidence="2" id="KW-1185">Reference proteome</keyword>
<sequence>MHTDEWWGKDISILKIGYTPYLLKMGFKTMYQTLGGRVSSWGMPLSELIGDHTVR</sequence>
<dbReference type="AlphaFoldDB" id="H7FRP6"/>
<dbReference type="OrthoDB" id="9781621at2"/>